<comment type="caution">
    <text evidence="1">The sequence shown here is derived from an EMBL/GenBank/DDBJ whole genome shotgun (WGS) entry which is preliminary data.</text>
</comment>
<name>A0AAV9W1S3_9PEZI</name>
<dbReference type="Proteomes" id="UP001370758">
    <property type="component" value="Unassembled WGS sequence"/>
</dbReference>
<reference evidence="1 2" key="1">
    <citation type="submission" date="2023-08" db="EMBL/GenBank/DDBJ databases">
        <authorList>
            <person name="Palmer J.M."/>
        </authorList>
    </citation>
    <scope>NUCLEOTIDE SEQUENCE [LARGE SCALE GENOMIC DNA]</scope>
    <source>
        <strain evidence="1 2">TWF481</strain>
    </source>
</reference>
<proteinExistence type="predicted"/>
<keyword evidence="2" id="KW-1185">Reference proteome</keyword>
<evidence type="ECO:0000313" key="2">
    <source>
        <dbReference type="Proteomes" id="UP001370758"/>
    </source>
</evidence>
<dbReference type="AlphaFoldDB" id="A0AAV9W1S3"/>
<organism evidence="1 2">
    <name type="scientific">Arthrobotrys musiformis</name>
    <dbReference type="NCBI Taxonomy" id="47236"/>
    <lineage>
        <taxon>Eukaryota</taxon>
        <taxon>Fungi</taxon>
        <taxon>Dikarya</taxon>
        <taxon>Ascomycota</taxon>
        <taxon>Pezizomycotina</taxon>
        <taxon>Orbiliomycetes</taxon>
        <taxon>Orbiliales</taxon>
        <taxon>Orbiliaceae</taxon>
        <taxon>Arthrobotrys</taxon>
    </lineage>
</organism>
<dbReference type="EMBL" id="JAVHJL010000007">
    <property type="protein sequence ID" value="KAK6500392.1"/>
    <property type="molecule type" value="Genomic_DNA"/>
</dbReference>
<protein>
    <submittedName>
        <fullName evidence="1">Uncharacterized protein</fullName>
    </submittedName>
</protein>
<gene>
    <name evidence="1" type="ORF">TWF481_010735</name>
</gene>
<sequence>MNIRDFDMKEFYTDYLPRDILAPPAYAEVLCISVLSLLSGCTSLTIDDKHYPHLEGLYTRLYFREHAELGDVAIFQHFPDIHKCDNAETLEIAAVQKAFWFAQGYLQFDDVLITKFGRPDAYLSIGGEVSDFETRAILRRMRGALPRSLTGHEDKVYQSAFKGAWKYVGVLIGSVDVLTVPAYPTQKIKLADIVRELGTDLGFLPLEKTTSEFLVPLAEEFSAYGFSFREVGKSDAAGYVGLDYQFKAKQPSTAWLEHARRCHDHLGSEFEAKFAENPIHDPYEKSEGYYDIVLDLMEGRRLLKWIQEPNGPYQPTPRTNGSSPSGIMLSVLDYFLGSCAVPLTQQVYWDILATEALSERPLQKGVSAAHLEILQGQRPETAELVFIKKLLWLRAVFLAGFLHTLPDTTPLVDTDLGRRLVPVL</sequence>
<evidence type="ECO:0000313" key="1">
    <source>
        <dbReference type="EMBL" id="KAK6500392.1"/>
    </source>
</evidence>
<accession>A0AAV9W1S3</accession>